<feature type="compositionally biased region" description="Polar residues" evidence="2">
    <location>
        <begin position="636"/>
        <end position="651"/>
    </location>
</feature>
<gene>
    <name evidence="3" type="ORF">PCASD_21979</name>
</gene>
<evidence type="ECO:0000313" key="3">
    <source>
        <dbReference type="EMBL" id="PLW15022.1"/>
    </source>
</evidence>
<evidence type="ECO:0000256" key="2">
    <source>
        <dbReference type="SAM" id="MobiDB-lite"/>
    </source>
</evidence>
<feature type="region of interest" description="Disordered" evidence="2">
    <location>
        <begin position="240"/>
        <end position="341"/>
    </location>
</feature>
<feature type="compositionally biased region" description="Polar residues" evidence="2">
    <location>
        <begin position="122"/>
        <end position="132"/>
    </location>
</feature>
<accession>A0A2N5SP56</accession>
<evidence type="ECO:0000256" key="1">
    <source>
        <dbReference type="SAM" id="Coils"/>
    </source>
</evidence>
<feature type="compositionally biased region" description="Low complexity" evidence="2">
    <location>
        <begin position="560"/>
        <end position="573"/>
    </location>
</feature>
<keyword evidence="1" id="KW-0175">Coiled coil</keyword>
<comment type="caution">
    <text evidence="3">The sequence shown here is derived from an EMBL/GenBank/DDBJ whole genome shotgun (WGS) entry which is preliminary data.</text>
</comment>
<name>A0A2N5SP56_9BASI</name>
<reference evidence="3 4" key="1">
    <citation type="submission" date="2017-11" db="EMBL/GenBank/DDBJ databases">
        <title>De novo assembly and phasing of dikaryotic genomes from two isolates of Puccinia coronata f. sp. avenae, the causal agent of oat crown rust.</title>
        <authorList>
            <person name="Miller M.E."/>
            <person name="Zhang Y."/>
            <person name="Omidvar V."/>
            <person name="Sperschneider J."/>
            <person name="Schwessinger B."/>
            <person name="Raley C."/>
            <person name="Palmer J.M."/>
            <person name="Garnica D."/>
            <person name="Upadhyaya N."/>
            <person name="Rathjen J."/>
            <person name="Taylor J.M."/>
            <person name="Park R.F."/>
            <person name="Dodds P.N."/>
            <person name="Hirsch C.D."/>
            <person name="Kianian S.F."/>
            <person name="Figueroa M."/>
        </authorList>
    </citation>
    <scope>NUCLEOTIDE SEQUENCE [LARGE SCALE GENOMIC DNA]</scope>
    <source>
        <strain evidence="3">12SD80</strain>
    </source>
</reference>
<feature type="compositionally biased region" description="Polar residues" evidence="2">
    <location>
        <begin position="56"/>
        <end position="67"/>
    </location>
</feature>
<feature type="compositionally biased region" description="Polar residues" evidence="2">
    <location>
        <begin position="328"/>
        <end position="338"/>
    </location>
</feature>
<feature type="region of interest" description="Disordered" evidence="2">
    <location>
        <begin position="624"/>
        <end position="652"/>
    </location>
</feature>
<protein>
    <recommendedName>
        <fullName evidence="5">Hap4 transcription factor heteromerisation domain-containing protein</fullName>
    </recommendedName>
</protein>
<evidence type="ECO:0008006" key="5">
    <source>
        <dbReference type="Google" id="ProtNLM"/>
    </source>
</evidence>
<sequence length="706" mass="76788">MRLDRLLRATEDSDRSAFEADVGRPFRSALDQLRNHSSSTQNCLNRNKTWAAQAAKTPSNLPANPQQAPVILPHVSPNQGQGSSKDVAGARSFVTQTWTIPDRPKPGRKPKQKTAPEPKQPAHQSQHTNSQHDGAIVGSPGKNKPTSITQLEPTKRTKDLSTIPSPGALQQGYINSLEAKIQSLQSHESEQVNYYKTLASQSTTKLDKIQNENDVLQSQITVLRGEVLRLRKRISQLIKKPTTDAQQKPILVDDDSPPKESKVRKQVSHSDVNSSCSLERPETSIKKPRRPPVQDQVNQPPSAPVPLPEAFNPPQVSPEFSLPEAPTATISGSNNHPSSIKKVPDFTSSDIYCGLCTSELDCVCRQVGLKPPLQTVDFSAKDLGNNPLAVPIRRRAQPSTSSVWRIVSEHDSATPLAASPEMEPVSARECSGNPNDCPACCDDPFGQAFCTAINQATATQESGSRSEVTAESVVGIGGTDTRKMQPSDPIVDAYMSIPCCGDPELCGSQNCFDKAPSPSATESGMKVSCSEAWRQLKAHPSIGLANLQLLADVVARKSAPASSSSSVEPGSSSLHQHQGPSDERRDSNSSWPSSHSMLENEDSIFSPHVTLSTVFESTHHDFDEDEHHYHHGPDKNPSSVRPSCPSSQGSIKNCHLASLDNRLSPHRQHPQHSVSPDTYPSSINKKVKFVEKQSLDQALRMLDRAI</sequence>
<feature type="compositionally biased region" description="Polar residues" evidence="2">
    <location>
        <begin position="588"/>
        <end position="597"/>
    </location>
</feature>
<feature type="coiled-coil region" evidence="1">
    <location>
        <begin position="199"/>
        <end position="226"/>
    </location>
</feature>
<feature type="region of interest" description="Disordered" evidence="2">
    <location>
        <begin position="560"/>
        <end position="603"/>
    </location>
</feature>
<evidence type="ECO:0000313" key="4">
    <source>
        <dbReference type="Proteomes" id="UP000235392"/>
    </source>
</evidence>
<dbReference type="EMBL" id="PGCI01000808">
    <property type="protein sequence ID" value="PLW15022.1"/>
    <property type="molecule type" value="Genomic_DNA"/>
</dbReference>
<organism evidence="3 4">
    <name type="scientific">Puccinia coronata f. sp. avenae</name>
    <dbReference type="NCBI Taxonomy" id="200324"/>
    <lineage>
        <taxon>Eukaryota</taxon>
        <taxon>Fungi</taxon>
        <taxon>Dikarya</taxon>
        <taxon>Basidiomycota</taxon>
        <taxon>Pucciniomycotina</taxon>
        <taxon>Pucciniomycetes</taxon>
        <taxon>Pucciniales</taxon>
        <taxon>Pucciniaceae</taxon>
        <taxon>Puccinia</taxon>
    </lineage>
</organism>
<dbReference type="AlphaFoldDB" id="A0A2N5SP56"/>
<proteinExistence type="predicted"/>
<feature type="region of interest" description="Disordered" evidence="2">
    <location>
        <begin position="56"/>
        <end position="166"/>
    </location>
</feature>
<feature type="compositionally biased region" description="Basic and acidic residues" evidence="2">
    <location>
        <begin position="624"/>
        <end position="634"/>
    </location>
</feature>
<dbReference type="Proteomes" id="UP000235392">
    <property type="component" value="Unassembled WGS sequence"/>
</dbReference>